<proteinExistence type="predicted"/>
<dbReference type="Proteomes" id="UP001187471">
    <property type="component" value="Unassembled WGS sequence"/>
</dbReference>
<dbReference type="PANTHER" id="PTHR33070">
    <property type="entry name" value="OS06G0725500 PROTEIN"/>
    <property type="match status" value="1"/>
</dbReference>
<keyword evidence="2" id="KW-1185">Reference proteome</keyword>
<dbReference type="AlphaFoldDB" id="A0AA88RYD2"/>
<dbReference type="GO" id="GO:0048364">
    <property type="term" value="P:root development"/>
    <property type="evidence" value="ECO:0007669"/>
    <property type="project" value="InterPro"/>
</dbReference>
<dbReference type="InterPro" id="IPR004320">
    <property type="entry name" value="BPS1_pln"/>
</dbReference>
<dbReference type="Pfam" id="PF03087">
    <property type="entry name" value="BPS1"/>
    <property type="match status" value="1"/>
</dbReference>
<protein>
    <recommendedName>
        <fullName evidence="3">DUF241 domain protein</fullName>
    </recommendedName>
</protein>
<evidence type="ECO:0008006" key="3">
    <source>
        <dbReference type="Google" id="ProtNLM"/>
    </source>
</evidence>
<dbReference type="PANTHER" id="PTHR33070:SF109">
    <property type="entry name" value="DOMAIN PROTEIN, PUTATIVE (DUF241)-RELATED"/>
    <property type="match status" value="1"/>
</dbReference>
<dbReference type="EMBL" id="JAVXUO010000450">
    <property type="protein sequence ID" value="KAK2991955.1"/>
    <property type="molecule type" value="Genomic_DNA"/>
</dbReference>
<evidence type="ECO:0000313" key="1">
    <source>
        <dbReference type="EMBL" id="KAK2991955.1"/>
    </source>
</evidence>
<evidence type="ECO:0000313" key="2">
    <source>
        <dbReference type="Proteomes" id="UP001187471"/>
    </source>
</evidence>
<organism evidence="1 2">
    <name type="scientific">Escallonia rubra</name>
    <dbReference type="NCBI Taxonomy" id="112253"/>
    <lineage>
        <taxon>Eukaryota</taxon>
        <taxon>Viridiplantae</taxon>
        <taxon>Streptophyta</taxon>
        <taxon>Embryophyta</taxon>
        <taxon>Tracheophyta</taxon>
        <taxon>Spermatophyta</taxon>
        <taxon>Magnoliopsida</taxon>
        <taxon>eudicotyledons</taxon>
        <taxon>Gunneridae</taxon>
        <taxon>Pentapetalae</taxon>
        <taxon>asterids</taxon>
        <taxon>campanulids</taxon>
        <taxon>Escalloniales</taxon>
        <taxon>Escalloniaceae</taxon>
        <taxon>Escallonia</taxon>
    </lineage>
</organism>
<dbReference type="GO" id="GO:0048367">
    <property type="term" value="P:shoot system development"/>
    <property type="evidence" value="ECO:0007669"/>
    <property type="project" value="InterPro"/>
</dbReference>
<comment type="caution">
    <text evidence="1">The sequence shown here is derived from an EMBL/GenBank/DDBJ whole genome shotgun (WGS) entry which is preliminary data.</text>
</comment>
<sequence length="305" mass="34477">MATSSKRNTDCKVRSNSFPRRSLPSTLRIEEELKRLKAWEAGSSVPTVDTICNGLSGVEELYKCVDDLLGLPLAQQALSHHQGEDLADELLDGSVRLLDICGAARDFMSQLKEHVCDLQSALRRRSGDLSIESSFAKYTSFRRKMKKECSRLIAALKELDCKVGGSPLLDHDDHLQVFIRVLWEVSSRAIFVFQSLLRFFSLPVSKAKPTKWSMVSKLMHKGAVTCEERKNYVHEFESADAALCRLCRYGSSEGEKMQISQSKLEVLEAGIDGFENRLRSIFRRLVKARASLLNVISNKYYFQNS</sequence>
<accession>A0AA88RYD2</accession>
<name>A0AA88RYD2_9ASTE</name>
<gene>
    <name evidence="1" type="ORF">RJ640_027846</name>
</gene>
<reference evidence="1" key="1">
    <citation type="submission" date="2022-12" db="EMBL/GenBank/DDBJ databases">
        <title>Draft genome assemblies for two species of Escallonia (Escalloniales).</title>
        <authorList>
            <person name="Chanderbali A."/>
            <person name="Dervinis C."/>
            <person name="Anghel I."/>
            <person name="Soltis D."/>
            <person name="Soltis P."/>
            <person name="Zapata F."/>
        </authorList>
    </citation>
    <scope>NUCLEOTIDE SEQUENCE</scope>
    <source>
        <strain evidence="1">UCBG92.1500</strain>
        <tissue evidence="1">Leaf</tissue>
    </source>
</reference>